<evidence type="ECO:0000256" key="6">
    <source>
        <dbReference type="SAM" id="Phobius"/>
    </source>
</evidence>
<feature type="transmembrane region" description="Helical" evidence="6">
    <location>
        <begin position="111"/>
        <end position="133"/>
    </location>
</feature>
<dbReference type="AlphaFoldDB" id="A0A2I2M7S8"/>
<proteinExistence type="predicted"/>
<dbReference type="EMBL" id="OENE01000015">
    <property type="protein sequence ID" value="SOU88592.1"/>
    <property type="molecule type" value="Genomic_DNA"/>
</dbReference>
<dbReference type="InterPro" id="IPR032858">
    <property type="entry name" value="CcoP_N"/>
</dbReference>
<protein>
    <submittedName>
        <fullName evidence="8">Cytochrome C oxidase subunit III</fullName>
    </submittedName>
</protein>
<organism evidence="8 9">
    <name type="scientific">Tenacibaculum finnmarkense genomovar ulcerans</name>
    <dbReference type="NCBI Taxonomy" id="2781388"/>
    <lineage>
        <taxon>Bacteria</taxon>
        <taxon>Pseudomonadati</taxon>
        <taxon>Bacteroidota</taxon>
        <taxon>Flavobacteriia</taxon>
        <taxon>Flavobacteriales</taxon>
        <taxon>Flavobacteriaceae</taxon>
        <taxon>Tenacibaculum</taxon>
        <taxon>Tenacibaculum finnmarkense</taxon>
    </lineage>
</organism>
<feature type="transmembrane region" description="Helical" evidence="6">
    <location>
        <begin position="39"/>
        <end position="57"/>
    </location>
</feature>
<dbReference type="InterPro" id="IPR036909">
    <property type="entry name" value="Cyt_c-like_dom_sf"/>
</dbReference>
<dbReference type="GO" id="GO:0020037">
    <property type="term" value="F:heme binding"/>
    <property type="evidence" value="ECO:0007669"/>
    <property type="project" value="InterPro"/>
</dbReference>
<feature type="domain" description="Cytochrome c" evidence="7">
    <location>
        <begin position="261"/>
        <end position="341"/>
    </location>
</feature>
<dbReference type="Pfam" id="PF14715">
    <property type="entry name" value="FixP_N"/>
    <property type="match status" value="1"/>
</dbReference>
<dbReference type="Gene3D" id="1.10.760.10">
    <property type="entry name" value="Cytochrome c-like domain"/>
    <property type="match status" value="1"/>
</dbReference>
<dbReference type="Gene3D" id="6.10.280.130">
    <property type="match status" value="1"/>
</dbReference>
<dbReference type="PANTHER" id="PTHR33751">
    <property type="entry name" value="CBB3-TYPE CYTOCHROME C OXIDASE SUBUNIT FIXP"/>
    <property type="match status" value="1"/>
</dbReference>
<keyword evidence="6" id="KW-1133">Transmembrane helix</keyword>
<evidence type="ECO:0000259" key="7">
    <source>
        <dbReference type="PROSITE" id="PS51007"/>
    </source>
</evidence>
<keyword evidence="3 4" id="KW-0408">Iron</keyword>
<keyword evidence="6" id="KW-0472">Membrane</keyword>
<dbReference type="PROSITE" id="PS51007">
    <property type="entry name" value="CYTC"/>
    <property type="match status" value="1"/>
</dbReference>
<keyword evidence="1 4" id="KW-0349">Heme</keyword>
<evidence type="ECO:0000256" key="3">
    <source>
        <dbReference type="ARBA" id="ARBA00023004"/>
    </source>
</evidence>
<dbReference type="SUPFAM" id="SSF46626">
    <property type="entry name" value="Cytochrome c"/>
    <property type="match status" value="1"/>
</dbReference>
<dbReference type="PANTHER" id="PTHR33751:SF1">
    <property type="entry name" value="CBB3-TYPE CYTOCHROME C OXIDASE SUBUNIT FIXP"/>
    <property type="match status" value="1"/>
</dbReference>
<keyword evidence="2 4" id="KW-0479">Metal-binding</keyword>
<evidence type="ECO:0000256" key="4">
    <source>
        <dbReference type="PROSITE-ProRule" id="PRU00433"/>
    </source>
</evidence>
<feature type="transmembrane region" description="Helical" evidence="6">
    <location>
        <begin position="7"/>
        <end position="27"/>
    </location>
</feature>
<evidence type="ECO:0000256" key="1">
    <source>
        <dbReference type="ARBA" id="ARBA00022617"/>
    </source>
</evidence>
<evidence type="ECO:0000313" key="8">
    <source>
        <dbReference type="EMBL" id="SOU88592.1"/>
    </source>
</evidence>
<feature type="transmembrane region" description="Helical" evidence="6">
    <location>
        <begin position="195"/>
        <end position="212"/>
    </location>
</feature>
<name>A0A2I2M7S8_9FLAO</name>
<gene>
    <name evidence="8" type="ORF">TNO010_220028</name>
</gene>
<evidence type="ECO:0000256" key="5">
    <source>
        <dbReference type="SAM" id="MobiDB-lite"/>
    </source>
</evidence>
<reference evidence="8 9" key="1">
    <citation type="submission" date="2017-11" db="EMBL/GenBank/DDBJ databases">
        <authorList>
            <person name="Duchaud E."/>
        </authorList>
    </citation>
    <scope>NUCLEOTIDE SEQUENCE [LARGE SCALE GENOMIC DNA]</scope>
    <source>
        <strain evidence="8 9">TNO010</strain>
    </source>
</reference>
<dbReference type="InterPro" id="IPR009056">
    <property type="entry name" value="Cyt_c-like_dom"/>
</dbReference>
<dbReference type="InterPro" id="IPR038414">
    <property type="entry name" value="CcoP_N_sf"/>
</dbReference>
<feature type="transmembrane region" description="Helical" evidence="6">
    <location>
        <begin position="78"/>
        <end position="99"/>
    </location>
</feature>
<dbReference type="RefSeq" id="WP_232122699.1">
    <property type="nucleotide sequence ID" value="NZ_JAJHTM010000001.1"/>
</dbReference>
<keyword evidence="6" id="KW-0812">Transmembrane</keyword>
<feature type="region of interest" description="Disordered" evidence="5">
    <location>
        <begin position="345"/>
        <end position="366"/>
    </location>
</feature>
<dbReference type="GO" id="GO:0046872">
    <property type="term" value="F:metal ion binding"/>
    <property type="evidence" value="ECO:0007669"/>
    <property type="project" value="UniProtKB-KW"/>
</dbReference>
<evidence type="ECO:0000256" key="2">
    <source>
        <dbReference type="ARBA" id="ARBA00022723"/>
    </source>
</evidence>
<evidence type="ECO:0000313" key="9">
    <source>
        <dbReference type="Proteomes" id="UP000490060"/>
    </source>
</evidence>
<dbReference type="Proteomes" id="UP000490060">
    <property type="component" value="Unassembled WGS sequence"/>
</dbReference>
<dbReference type="Pfam" id="PF13442">
    <property type="entry name" value="Cytochrome_CBB3"/>
    <property type="match status" value="1"/>
</dbReference>
<dbReference type="InterPro" id="IPR050597">
    <property type="entry name" value="Cytochrome_c_Oxidase_Subunit"/>
</dbReference>
<accession>A0A2I2M7S8</accession>
<sequence length="366" mass="40447">MKKYIQSIVSFLFVFSMPFILAVAFKAYKEPFNFLENPIVWYITIGLGLVVLLKEVLSNTLINKVNDAMPKNYTRVQSAISFLFIFLTPFALAKAISSYANPYNILENPLVWLGIIAFGLVVLAKEALTIIGVKKVEEIAMIKAGINPDDIDHLAWARTLISKWTKAKAIEEEAEIVLDHNYDGIRELDNTLPPWWVGLFYASIIFAVVYLVRFEVLDGYTQVMEYEESVALAKRELAAYKSTSKEAVIDAESVTILTSESDLKRGKAVFNLNCAACHIADGGGGIGPNLTDKYWILGGGIKNVFTTITNGGRDGKGMVAWGKTLKPKDIQKVASYIMAFQGTTPANPKAPQGELHKEEPAPVVVE</sequence>
<dbReference type="GO" id="GO:0009055">
    <property type="term" value="F:electron transfer activity"/>
    <property type="evidence" value="ECO:0007669"/>
    <property type="project" value="InterPro"/>
</dbReference>